<gene>
    <name evidence="3" type="ORF">P0Y49_18295</name>
</gene>
<proteinExistence type="predicted"/>
<dbReference type="InterPro" id="IPR016883">
    <property type="entry name" value="UCP028431"/>
</dbReference>
<dbReference type="PIRSF" id="PIRSF028431">
    <property type="entry name" value="UCP028431"/>
    <property type="match status" value="1"/>
</dbReference>
<dbReference type="Gene3D" id="1.50.10.140">
    <property type="match status" value="1"/>
</dbReference>
<dbReference type="Pfam" id="PF10091">
    <property type="entry name" value="Glycoamylase"/>
    <property type="match status" value="1"/>
</dbReference>
<sequence>MKRTSFYLYILMAFTLLASESSAQVKTTSNKNEGIKPEMKIQKNLTDEQLLDLVQKQTFRYFWDFGHPISGMARERSNIAYNYGNEVVTTGGTGFGVMAIIVAAERKFISREQAALRTQKIVDFLHKEADMYHGAFPHWLNGSTGKTIRFSLKDDGADIVETSFLFQGLLTAREYYIADNPVEKNIRSKISEMWNAIEWNWFTHNQDVLYWHWSPNHGWAMNHQIKGYNECLITYILAAGSQSYPIKSSAYYDGWTASKHFLNHKNYYNINLPLGMEFGGPLFFAHYSFTGLDPRGLKDQYADYWEQNKNHTLINRAYCIDNPKKYKGYNANSWGLTASDSWDGYSAHSPTNDLSVISPTAALSSFPYTPEYSMQALKHFYFDLGDQLWTEYGFADAFSEEKNWYAKSHLAIDQGPIIVMIENYRTGLLWNLFMKSTPAINGLMRLGFTSPALPELPTIKK</sequence>
<keyword evidence="1" id="KW-0732">Signal</keyword>
<evidence type="ECO:0000259" key="2">
    <source>
        <dbReference type="Pfam" id="PF10091"/>
    </source>
</evidence>
<organism evidence="3 4">
    <name type="scientific">Candidatus Pedobacter colombiensis</name>
    <dbReference type="NCBI Taxonomy" id="3121371"/>
    <lineage>
        <taxon>Bacteria</taxon>
        <taxon>Pseudomonadati</taxon>
        <taxon>Bacteroidota</taxon>
        <taxon>Sphingobacteriia</taxon>
        <taxon>Sphingobacteriales</taxon>
        <taxon>Sphingobacteriaceae</taxon>
        <taxon>Pedobacter</taxon>
    </lineage>
</organism>
<feature type="signal peptide" evidence="1">
    <location>
        <begin position="1"/>
        <end position="23"/>
    </location>
</feature>
<feature type="domain" description="Glycoamylase-like" evidence="2">
    <location>
        <begin position="222"/>
        <end position="436"/>
    </location>
</feature>
<name>A0AAJ5W7Q1_9SPHI</name>
<evidence type="ECO:0000313" key="3">
    <source>
        <dbReference type="EMBL" id="WEK18731.1"/>
    </source>
</evidence>
<dbReference type="InterPro" id="IPR019282">
    <property type="entry name" value="Glycoamylase-like_cons_dom"/>
</dbReference>
<reference evidence="3" key="1">
    <citation type="submission" date="2023-03" db="EMBL/GenBank/DDBJ databases">
        <title>Andean soil-derived lignocellulolytic bacterial consortium as a source of novel taxa and putative plastic-active enzymes.</title>
        <authorList>
            <person name="Diaz-Garcia L."/>
            <person name="Chuvochina M."/>
            <person name="Feuerriegel G."/>
            <person name="Bunk B."/>
            <person name="Sproer C."/>
            <person name="Streit W.R."/>
            <person name="Rodriguez L.M."/>
            <person name="Overmann J."/>
            <person name="Jimenez D.J."/>
        </authorList>
    </citation>
    <scope>NUCLEOTIDE SEQUENCE</scope>
    <source>
        <strain evidence="3">MAG 3858</strain>
    </source>
</reference>
<evidence type="ECO:0000313" key="4">
    <source>
        <dbReference type="Proteomes" id="UP001214530"/>
    </source>
</evidence>
<dbReference type="Proteomes" id="UP001214530">
    <property type="component" value="Chromosome"/>
</dbReference>
<evidence type="ECO:0000256" key="1">
    <source>
        <dbReference type="SAM" id="SignalP"/>
    </source>
</evidence>
<feature type="chain" id="PRO_5042524455" evidence="1">
    <location>
        <begin position="24"/>
        <end position="461"/>
    </location>
</feature>
<dbReference type="EMBL" id="CP119313">
    <property type="protein sequence ID" value="WEK18731.1"/>
    <property type="molecule type" value="Genomic_DNA"/>
</dbReference>
<protein>
    <submittedName>
        <fullName evidence="3">Glucoamylase family protein</fullName>
    </submittedName>
</protein>
<dbReference type="AlphaFoldDB" id="A0AAJ5W7Q1"/>
<accession>A0AAJ5W7Q1</accession>